<dbReference type="SMART" id="SM00428">
    <property type="entry name" value="H3"/>
    <property type="match status" value="1"/>
</dbReference>
<evidence type="ECO:0000256" key="11">
    <source>
        <dbReference type="ARBA" id="ARBA00023269"/>
    </source>
</evidence>
<dbReference type="EMBL" id="JAPDMQ010000489">
    <property type="protein sequence ID" value="KAK0523794.1"/>
    <property type="molecule type" value="Genomic_DNA"/>
</dbReference>
<dbReference type="GO" id="GO:0005634">
    <property type="term" value="C:nucleus"/>
    <property type="evidence" value="ECO:0007669"/>
    <property type="project" value="UniProtKB-SubCell"/>
</dbReference>
<evidence type="ECO:0000313" key="14">
    <source>
        <dbReference type="EMBL" id="KAK0523794.1"/>
    </source>
</evidence>
<evidence type="ECO:0000256" key="6">
    <source>
        <dbReference type="ARBA" id="ARBA00022454"/>
    </source>
</evidence>
<dbReference type="InterPro" id="IPR009072">
    <property type="entry name" value="Histone-fold"/>
</dbReference>
<dbReference type="PRINTS" id="PR00622">
    <property type="entry name" value="HISTONEH3"/>
</dbReference>
<evidence type="ECO:0000256" key="5">
    <source>
        <dbReference type="ARBA" id="ARBA00011538"/>
    </source>
</evidence>
<dbReference type="Pfam" id="PF00125">
    <property type="entry name" value="Histone"/>
    <property type="match status" value="1"/>
</dbReference>
<dbReference type="GO" id="GO:0003677">
    <property type="term" value="F:DNA binding"/>
    <property type="evidence" value="ECO:0007669"/>
    <property type="project" value="UniProtKB-KW"/>
</dbReference>
<name>A0AAN6G6V5_9BASI</name>
<dbReference type="InterPro" id="IPR007125">
    <property type="entry name" value="H2A/H2B/H3"/>
</dbReference>
<dbReference type="GO" id="GO:0000786">
    <property type="term" value="C:nucleosome"/>
    <property type="evidence" value="ECO:0007669"/>
    <property type="project" value="UniProtKB-KW"/>
</dbReference>
<proteinExistence type="inferred from homology"/>
<feature type="domain" description="Core Histone H2A/H2B/H3" evidence="13">
    <location>
        <begin position="362"/>
        <end position="448"/>
    </location>
</feature>
<gene>
    <name evidence="14" type="primary">H3F3C_2</name>
    <name evidence="14" type="ORF">OC842_006027</name>
</gene>
<dbReference type="AlphaFoldDB" id="A0AAN6G6V5"/>
<feature type="compositionally biased region" description="Low complexity" evidence="12">
    <location>
        <begin position="336"/>
        <end position="349"/>
    </location>
</feature>
<organism evidence="14 15">
    <name type="scientific">Tilletia horrida</name>
    <dbReference type="NCBI Taxonomy" id="155126"/>
    <lineage>
        <taxon>Eukaryota</taxon>
        <taxon>Fungi</taxon>
        <taxon>Dikarya</taxon>
        <taxon>Basidiomycota</taxon>
        <taxon>Ustilaginomycotina</taxon>
        <taxon>Exobasidiomycetes</taxon>
        <taxon>Tilletiales</taxon>
        <taxon>Tilletiaceae</taxon>
        <taxon>Tilletia</taxon>
    </lineage>
</organism>
<dbReference type="FunFam" id="1.10.20.10:FF:000096">
    <property type="entry name" value="Histone H3"/>
    <property type="match status" value="1"/>
</dbReference>
<keyword evidence="11" id="KW-0544">Nucleosome core</keyword>
<sequence length="456" mass="48620">MAQFAGFAGCQADINNFLASMVQPTPSQIVFSYLEPALQRALPVAYGLLKVSEDGGGEPDWSAIRTSLEGKGSQEQQAIIINQLQIYFQAVQGRAIQRTFDAMFAGAVATTAPTAAGSTEVAHLAMASTNPAPADAALDANIAAKDSPQLISGQTNAVQVGKGHRKARSSAQRACTRVMPRPDGDAGRVSSTSTPSAATCGSVLRSIGNRPCLAAMSSGARANVAANEEWMSAGGDAPQWRYSGVYRWSKGAVSGAALTLAEIEVEQAGSERREVMARTKVAARKAPAPSAAGDSLTTSAVVQAAARAALSSFQTEQRRHRQTARKSTGGKSMSKGLSTKTAGTSASSTYGGVKKPFRYRAGTVALREIRRYQQTTELLIRKRSFQLLARDLAQWYRPDIRFQSSALQAMQEATEAFIVQLFVDTCDAACHAKRKTIQPKDMDLARRIRGDFPKAH</sequence>
<comment type="subcellular location">
    <subcellularLocation>
        <location evidence="3">Chromosome</location>
    </subcellularLocation>
    <subcellularLocation>
        <location evidence="2">Nucleus</location>
    </subcellularLocation>
</comment>
<evidence type="ECO:0000259" key="13">
    <source>
        <dbReference type="Pfam" id="PF00125"/>
    </source>
</evidence>
<dbReference type="Proteomes" id="UP001176521">
    <property type="component" value="Unassembled WGS sequence"/>
</dbReference>
<keyword evidence="9" id="KW-0238">DNA-binding</keyword>
<dbReference type="GO" id="GO:0046982">
    <property type="term" value="F:protein heterodimerization activity"/>
    <property type="evidence" value="ECO:0007669"/>
    <property type="project" value="InterPro"/>
</dbReference>
<evidence type="ECO:0000256" key="3">
    <source>
        <dbReference type="ARBA" id="ARBA00004286"/>
    </source>
</evidence>
<evidence type="ECO:0000256" key="8">
    <source>
        <dbReference type="ARBA" id="ARBA00022990"/>
    </source>
</evidence>
<evidence type="ECO:0000256" key="10">
    <source>
        <dbReference type="ARBA" id="ARBA00023242"/>
    </source>
</evidence>
<comment type="subunit">
    <text evidence="5">The nucleosome is a histone octamer containing two molecules each of H2A, H2B, H3 and H4 assembled in one H3-H4 heterotetramer and two H2A-H2B heterodimers. The octamer wraps approximately 147 bp of DNA.</text>
</comment>
<dbReference type="GO" id="GO:0030527">
    <property type="term" value="F:structural constituent of chromatin"/>
    <property type="evidence" value="ECO:0007669"/>
    <property type="project" value="InterPro"/>
</dbReference>
<evidence type="ECO:0000313" key="15">
    <source>
        <dbReference type="Proteomes" id="UP001176521"/>
    </source>
</evidence>
<keyword evidence="7" id="KW-0488">Methylation</keyword>
<comment type="function">
    <text evidence="1">Core component of nucleosome. Nucleosomes wrap and compact DNA into chromatin, limiting DNA accessibility to the cellular machineries which require DNA as a template. Histones thereby play a central role in transcription regulation, DNA repair, DNA replication and chromosomal stability. DNA accessibility is regulated via a complex set of post-translational modifications of histones, also called histone code, and nucleosome remodeling.</text>
</comment>
<evidence type="ECO:0000256" key="12">
    <source>
        <dbReference type="SAM" id="MobiDB-lite"/>
    </source>
</evidence>
<evidence type="ECO:0000256" key="2">
    <source>
        <dbReference type="ARBA" id="ARBA00004123"/>
    </source>
</evidence>
<accession>A0AAN6G6V5</accession>
<keyword evidence="10" id="KW-0539">Nucleus</keyword>
<comment type="caution">
    <text evidence="14">The sequence shown here is derived from an EMBL/GenBank/DDBJ whole genome shotgun (WGS) entry which is preliminary data.</text>
</comment>
<dbReference type="CDD" id="cd22911">
    <property type="entry name" value="HFD_H3"/>
    <property type="match status" value="1"/>
</dbReference>
<evidence type="ECO:0000256" key="9">
    <source>
        <dbReference type="ARBA" id="ARBA00023125"/>
    </source>
</evidence>
<dbReference type="SUPFAM" id="SSF47113">
    <property type="entry name" value="Histone-fold"/>
    <property type="match status" value="1"/>
</dbReference>
<dbReference type="Gene3D" id="1.10.20.10">
    <property type="entry name" value="Histone, subunit A"/>
    <property type="match status" value="1"/>
</dbReference>
<comment type="similarity">
    <text evidence="4">Belongs to the histone H3 family.</text>
</comment>
<dbReference type="InterPro" id="IPR000164">
    <property type="entry name" value="Histone_H3/CENP-A"/>
</dbReference>
<evidence type="ECO:0000256" key="1">
    <source>
        <dbReference type="ARBA" id="ARBA00002001"/>
    </source>
</evidence>
<reference evidence="14" key="1">
    <citation type="journal article" date="2023" name="PhytoFront">
        <title>Draft Genome Resources of Seven Strains of Tilletia horrida, Causal Agent of Kernel Smut of Rice.</title>
        <authorList>
            <person name="Khanal S."/>
            <person name="Antony Babu S."/>
            <person name="Zhou X.G."/>
        </authorList>
    </citation>
    <scope>NUCLEOTIDE SEQUENCE</scope>
    <source>
        <strain evidence="14">TX3</strain>
    </source>
</reference>
<keyword evidence="8" id="KW-0007">Acetylation</keyword>
<keyword evidence="15" id="KW-1185">Reference proteome</keyword>
<protein>
    <submittedName>
        <fullName evidence="14">Core histone H2A/H2B/H3/H4</fullName>
    </submittedName>
</protein>
<feature type="region of interest" description="Disordered" evidence="12">
    <location>
        <begin position="312"/>
        <end position="349"/>
    </location>
</feature>
<evidence type="ECO:0000256" key="4">
    <source>
        <dbReference type="ARBA" id="ARBA00010343"/>
    </source>
</evidence>
<dbReference type="PANTHER" id="PTHR11426">
    <property type="entry name" value="HISTONE H3"/>
    <property type="match status" value="1"/>
</dbReference>
<evidence type="ECO:0000256" key="7">
    <source>
        <dbReference type="ARBA" id="ARBA00022481"/>
    </source>
</evidence>
<keyword evidence="6" id="KW-0158">Chromosome</keyword>